<dbReference type="GeneID" id="26042275"/>
<keyword evidence="2" id="KW-1185">Reference proteome</keyword>
<dbReference type="EMBL" id="GU903191">
    <property type="protein sequence ID" value="ADE87942.1"/>
    <property type="molecule type" value="Genomic_DNA"/>
</dbReference>
<accession>D5LH11</accession>
<evidence type="ECO:0000313" key="2">
    <source>
        <dbReference type="Proteomes" id="UP000002374"/>
    </source>
</evidence>
<name>D5LH11_9CAUD</name>
<protein>
    <submittedName>
        <fullName evidence="1">Conserved phage protein</fullName>
    </submittedName>
</protein>
<organism evidence="1 2">
    <name type="scientific">Escherichia phage vB_EcoM_ECO1230-10</name>
    <dbReference type="NCBI Taxonomy" id="669875"/>
    <lineage>
        <taxon>Viruses</taxon>
        <taxon>Duplodnaviria</taxon>
        <taxon>Heunggongvirae</taxon>
        <taxon>Uroviricota</taxon>
        <taxon>Caudoviricetes</taxon>
        <taxon>Iiscvirinae</taxon>
        <taxon>Jilinvirus</taxon>
        <taxon>Jilinvirus CVM10</taxon>
    </lineage>
</organism>
<dbReference type="OrthoDB" id="16282at10239"/>
<dbReference type="RefSeq" id="YP_009168919.1">
    <property type="nucleotide sequence ID" value="NC_027995.1"/>
</dbReference>
<dbReference type="KEGG" id="vg:26042275"/>
<sequence length="105" mass="12042">MSLATDILWHAFVTQAKHKRKQKPAPVVAKPKPAVTAISNRNLHMARVPGCQRLAWGWQVTCIDGKKKRTLGTFKTMPRAHIAWRLYRLWKRRGYDDIPTGPSRA</sequence>
<reference evidence="1 2" key="1">
    <citation type="journal article" date="2011" name="Vet. Microbiol.">
        <title>Complete genome sequence of vB_EcoM_ECO1230-10: a coliphage with therapeutic potential for bovine metritis.</title>
        <authorList>
            <person name="Santos T.M."/>
            <person name="Bicalho R.C."/>
        </authorList>
    </citation>
    <scope>NUCLEOTIDE SEQUENCE [LARGE SCALE GENOMIC DNA]</scope>
</reference>
<dbReference type="Proteomes" id="UP000002374">
    <property type="component" value="Segment"/>
</dbReference>
<proteinExistence type="predicted"/>
<evidence type="ECO:0000313" key="1">
    <source>
        <dbReference type="EMBL" id="ADE87942.1"/>
    </source>
</evidence>